<dbReference type="EMBL" id="JAINUG010000034">
    <property type="protein sequence ID" value="KAJ8408578.1"/>
    <property type="molecule type" value="Genomic_DNA"/>
</dbReference>
<name>A0AAD7STV2_9TELE</name>
<proteinExistence type="predicted"/>
<evidence type="ECO:0000313" key="1">
    <source>
        <dbReference type="EMBL" id="KAJ8408578.1"/>
    </source>
</evidence>
<sequence>MDGASFCQKLQVLQITDDGSGSRADRALLAQTAAQHPVWPRTRLSRLADTAREINQRAPSRSQHQNFRPSLAARLVTAMPLSQDCWTLSLTSRPFTDAATCHQNRDTRVEMESTTECNVLAIPLPHRRAAMYSQAERK</sequence>
<keyword evidence="2" id="KW-1185">Reference proteome</keyword>
<reference evidence="1" key="1">
    <citation type="journal article" date="2023" name="Science">
        <title>Genome structures resolve the early diversification of teleost fishes.</title>
        <authorList>
            <person name="Parey E."/>
            <person name="Louis A."/>
            <person name="Montfort J."/>
            <person name="Bouchez O."/>
            <person name="Roques C."/>
            <person name="Iampietro C."/>
            <person name="Lluch J."/>
            <person name="Castinel A."/>
            <person name="Donnadieu C."/>
            <person name="Desvignes T."/>
            <person name="Floi Bucao C."/>
            <person name="Jouanno E."/>
            <person name="Wen M."/>
            <person name="Mejri S."/>
            <person name="Dirks R."/>
            <person name="Jansen H."/>
            <person name="Henkel C."/>
            <person name="Chen W.J."/>
            <person name="Zahm M."/>
            <person name="Cabau C."/>
            <person name="Klopp C."/>
            <person name="Thompson A.W."/>
            <person name="Robinson-Rechavi M."/>
            <person name="Braasch I."/>
            <person name="Lecointre G."/>
            <person name="Bobe J."/>
            <person name="Postlethwait J.H."/>
            <person name="Berthelot C."/>
            <person name="Roest Crollius H."/>
            <person name="Guiguen Y."/>
        </authorList>
    </citation>
    <scope>NUCLEOTIDE SEQUENCE</scope>
    <source>
        <strain evidence="1">NC1722</strain>
    </source>
</reference>
<dbReference type="AlphaFoldDB" id="A0AAD7STV2"/>
<organism evidence="1 2">
    <name type="scientific">Aldrovandia affinis</name>
    <dbReference type="NCBI Taxonomy" id="143900"/>
    <lineage>
        <taxon>Eukaryota</taxon>
        <taxon>Metazoa</taxon>
        <taxon>Chordata</taxon>
        <taxon>Craniata</taxon>
        <taxon>Vertebrata</taxon>
        <taxon>Euteleostomi</taxon>
        <taxon>Actinopterygii</taxon>
        <taxon>Neopterygii</taxon>
        <taxon>Teleostei</taxon>
        <taxon>Notacanthiformes</taxon>
        <taxon>Halosauridae</taxon>
        <taxon>Aldrovandia</taxon>
    </lineage>
</organism>
<evidence type="ECO:0000313" key="2">
    <source>
        <dbReference type="Proteomes" id="UP001221898"/>
    </source>
</evidence>
<comment type="caution">
    <text evidence="1">The sequence shown here is derived from an EMBL/GenBank/DDBJ whole genome shotgun (WGS) entry which is preliminary data.</text>
</comment>
<gene>
    <name evidence="1" type="ORF">AAFF_G00252130</name>
</gene>
<accession>A0AAD7STV2</accession>
<protein>
    <submittedName>
        <fullName evidence="1">Uncharacterized protein</fullName>
    </submittedName>
</protein>
<dbReference type="Proteomes" id="UP001221898">
    <property type="component" value="Unassembled WGS sequence"/>
</dbReference>